<organism evidence="1 2">
    <name type="scientific">Micromonospora rifamycinica</name>
    <dbReference type="NCBI Taxonomy" id="291594"/>
    <lineage>
        <taxon>Bacteria</taxon>
        <taxon>Bacillati</taxon>
        <taxon>Actinomycetota</taxon>
        <taxon>Actinomycetes</taxon>
        <taxon>Micromonosporales</taxon>
        <taxon>Micromonosporaceae</taxon>
        <taxon>Micromonospora</taxon>
    </lineage>
</organism>
<dbReference type="EMBL" id="LT607752">
    <property type="protein sequence ID" value="SCG50673.1"/>
    <property type="molecule type" value="Genomic_DNA"/>
</dbReference>
<proteinExistence type="predicted"/>
<dbReference type="OrthoDB" id="9795306at2"/>
<name>A0A1C5HXR0_9ACTN</name>
<accession>A0A1C5HXR0</accession>
<evidence type="ECO:0000313" key="1">
    <source>
        <dbReference type="EMBL" id="SCG50673.1"/>
    </source>
</evidence>
<sequence>MTSAFPPAVPCLTVTDAADAIAFYTRVFDAVPHRLECLPDGRVLAADLVVDGHWFTVSEWADPLAATCGLPVLTVDVTDPDEVLRRAVAAGGGVSAAGGPAREVLLRAPNGRSWAITRPEPAS</sequence>
<dbReference type="AlphaFoldDB" id="A0A1C5HXR0"/>
<dbReference type="RefSeq" id="WP_089004290.1">
    <property type="nucleotide sequence ID" value="NZ_LRMV01000113.1"/>
</dbReference>
<evidence type="ECO:0000313" key="2">
    <source>
        <dbReference type="Proteomes" id="UP000198226"/>
    </source>
</evidence>
<keyword evidence="2" id="KW-1185">Reference proteome</keyword>
<dbReference type="InterPro" id="IPR029068">
    <property type="entry name" value="Glyas_Bleomycin-R_OHBP_Dase"/>
</dbReference>
<dbReference type="Gene3D" id="3.10.180.10">
    <property type="entry name" value="2,3-Dihydroxybiphenyl 1,2-Dioxygenase, domain 1"/>
    <property type="match status" value="1"/>
</dbReference>
<gene>
    <name evidence="1" type="ORF">GA0070623_1837</name>
</gene>
<dbReference type="SUPFAM" id="SSF54593">
    <property type="entry name" value="Glyoxalase/Bleomycin resistance protein/Dihydroxybiphenyl dioxygenase"/>
    <property type="match status" value="1"/>
</dbReference>
<protein>
    <submittedName>
        <fullName evidence="1">Uncharacterized conserved protein PhnB, glyoxalase superfamily</fullName>
    </submittedName>
</protein>
<dbReference type="Proteomes" id="UP000198226">
    <property type="component" value="Chromosome I"/>
</dbReference>
<reference evidence="2" key="1">
    <citation type="submission" date="2016-06" db="EMBL/GenBank/DDBJ databases">
        <authorList>
            <person name="Varghese N."/>
            <person name="Submissions Spin"/>
        </authorList>
    </citation>
    <scope>NUCLEOTIDE SEQUENCE [LARGE SCALE GENOMIC DNA]</scope>
    <source>
        <strain evidence="2">DSM 44983</strain>
    </source>
</reference>